<evidence type="ECO:0008006" key="5">
    <source>
        <dbReference type="Google" id="ProtNLM"/>
    </source>
</evidence>
<evidence type="ECO:0000313" key="4">
    <source>
        <dbReference type="Proteomes" id="UP000261931"/>
    </source>
</evidence>
<sequence>MEILSAMPHTRLPRFLLACLTATLLGSGAATAQGLPPTVEADRQLQLASGEMEKEDKGGKADWPKAAAALKAAEATGVPMPANFDYHYGRALQATGQHAAALERLERYLRVHGTKGKYYSQALQIYTSAQAGKAAADEAARQRAAVAAAWVNVKTTWWSVDELEDGCERAESRIERYAPSARNLDCSCKTGFIEHPAWRDHQEIRCTVTWQGNLLQEKRETFHGERKYRTHSGSGSTLEGMRSRQE</sequence>
<protein>
    <recommendedName>
        <fullName evidence="5">Tetratricopeptide repeat protein</fullName>
    </recommendedName>
</protein>
<accession>A0A372EJ26</accession>
<dbReference type="AlphaFoldDB" id="A0A372EJ26"/>
<comment type="caution">
    <text evidence="3">The sequence shown here is derived from an EMBL/GenBank/DDBJ whole genome shotgun (WGS) entry which is preliminary data.</text>
</comment>
<evidence type="ECO:0000313" key="3">
    <source>
        <dbReference type="EMBL" id="RFP78640.1"/>
    </source>
</evidence>
<dbReference type="EMBL" id="QVLS01000006">
    <property type="protein sequence ID" value="RFP78640.1"/>
    <property type="molecule type" value="Genomic_DNA"/>
</dbReference>
<dbReference type="Proteomes" id="UP000261931">
    <property type="component" value="Unassembled WGS sequence"/>
</dbReference>
<reference evidence="3 4" key="1">
    <citation type="submission" date="2018-08" db="EMBL/GenBank/DDBJ databases">
        <title>Hydrogenophaga sp. LA-38 isolated from sludge.</title>
        <authorList>
            <person name="Im W.-T."/>
        </authorList>
    </citation>
    <scope>NUCLEOTIDE SEQUENCE [LARGE SCALE GENOMIC DNA]</scope>
    <source>
        <strain evidence="3 4">LA-38</strain>
    </source>
</reference>
<name>A0A372EJ26_9BURK</name>
<keyword evidence="4" id="KW-1185">Reference proteome</keyword>
<feature type="signal peptide" evidence="2">
    <location>
        <begin position="1"/>
        <end position="32"/>
    </location>
</feature>
<organism evidence="3 4">
    <name type="scientific">Hydrogenophaga borbori</name>
    <dbReference type="NCBI Taxonomy" id="2294117"/>
    <lineage>
        <taxon>Bacteria</taxon>
        <taxon>Pseudomonadati</taxon>
        <taxon>Pseudomonadota</taxon>
        <taxon>Betaproteobacteria</taxon>
        <taxon>Burkholderiales</taxon>
        <taxon>Comamonadaceae</taxon>
        <taxon>Hydrogenophaga</taxon>
    </lineage>
</organism>
<dbReference type="RefSeq" id="WP_116958938.1">
    <property type="nucleotide sequence ID" value="NZ_QVLS01000006.1"/>
</dbReference>
<gene>
    <name evidence="3" type="ORF">DY262_11105</name>
</gene>
<feature type="chain" id="PRO_5016598020" description="Tetratricopeptide repeat protein" evidence="2">
    <location>
        <begin position="33"/>
        <end position="246"/>
    </location>
</feature>
<evidence type="ECO:0000256" key="1">
    <source>
        <dbReference type="SAM" id="MobiDB-lite"/>
    </source>
</evidence>
<feature type="region of interest" description="Disordered" evidence="1">
    <location>
        <begin position="221"/>
        <end position="246"/>
    </location>
</feature>
<keyword evidence="2" id="KW-0732">Signal</keyword>
<evidence type="ECO:0000256" key="2">
    <source>
        <dbReference type="SAM" id="SignalP"/>
    </source>
</evidence>
<proteinExistence type="predicted"/>